<evidence type="ECO:0000259" key="2">
    <source>
        <dbReference type="PROSITE" id="PS51272"/>
    </source>
</evidence>
<dbReference type="AlphaFoldDB" id="A0ABD8ARE6"/>
<gene>
    <name evidence="3" type="ORF">V6668_27440</name>
</gene>
<evidence type="ECO:0000313" key="3">
    <source>
        <dbReference type="EMBL" id="WWP20116.1"/>
    </source>
</evidence>
<organism evidence="3 4">
    <name type="scientific">Paenibacillus amylolyticus</name>
    <dbReference type="NCBI Taxonomy" id="1451"/>
    <lineage>
        <taxon>Bacteria</taxon>
        <taxon>Bacillati</taxon>
        <taxon>Bacillota</taxon>
        <taxon>Bacilli</taxon>
        <taxon>Bacillales</taxon>
        <taxon>Paenibacillaceae</taxon>
        <taxon>Paenibacillus</taxon>
    </lineage>
</organism>
<protein>
    <submittedName>
        <fullName evidence="3">S-layer homology domain-containing protein</fullName>
    </submittedName>
</protein>
<dbReference type="GeneID" id="93479287"/>
<accession>A0ABD8ARE6</accession>
<proteinExistence type="predicted"/>
<dbReference type="Pfam" id="PF00395">
    <property type="entry name" value="SLH"/>
    <property type="match status" value="2"/>
</dbReference>
<dbReference type="RefSeq" id="WP_076319211.1">
    <property type="nucleotide sequence ID" value="NZ_CP145892.1"/>
</dbReference>
<name>A0ABD8ARE6_PAEAM</name>
<feature type="domain" description="SLH" evidence="2">
    <location>
        <begin position="103"/>
        <end position="168"/>
    </location>
</feature>
<dbReference type="Gene3D" id="2.60.40.1220">
    <property type="match status" value="4"/>
</dbReference>
<dbReference type="InterPro" id="IPR001119">
    <property type="entry name" value="SLH_dom"/>
</dbReference>
<dbReference type="Proteomes" id="UP001364764">
    <property type="component" value="Chromosome"/>
</dbReference>
<evidence type="ECO:0000313" key="4">
    <source>
        <dbReference type="Proteomes" id="UP001364764"/>
    </source>
</evidence>
<sequence>MRNTSDPIKENSNVMNAQGGEKKVMKKILSVALSTAMAFSMFASVAFGDTAVSPQQQFDALKAKGIFNGYPDGTAGLDKDMTRAEFAKVITKLLGLKEITGTLSYTDKNYTAKNWAVPYIEAVTAAGIMEGKNVEKKIFDFNGKVTVSEMATILTRALDLEIPAETNNTAPAWAKGYVQAAINAGLVDANTNFTANASRELLVGAAYSIDQAQSLKVSSYTVTEGGKVVEFKISDGETVKVTLDKALEANKETEVKFTYKEKSFTEKVTYVVEAATKVQSATSTNLKEVDVAFDGKVDKATATDKNNYTVDSNSKGIKSITLLADGKTARLLLNESSKLTQGTTYKVVVKNVKSSTGTVLPQGEVSFTSADNTLPTVTEVKALGTKVIKVTFSEPIVAPTSSNFQLDDKAYVGAVTLGANQREVILRDYTGTISEGAHKLTTSLVEDFAGLKSLSATTDFTVAADTEGPKVTEVSATLEKVTVTFDEEIDPDSVTNDSFYWKSGSTNKTGTVTQVASNVYEVQFTSANRLPGYESTLFVEVKDYSGNANAVKEHKINATVDLVRPQVVEVAYGSRVSNKLTVRFDKAVEIKSTDREFFTIKKGNDTIPVKSIENVDGKIFNLEFYNNLEYGTYSIKVAGVKDTTALANTVVEYNGTFIASDYNAPVLKGEVDANNSSRKVTLNFDRDMDLARLNNANNYYIKFTKEGSNVTEQRSLPADVRVNAVNGGKSVTLLFPEFIDGTRVTFGSTGSVSSITVAGLQSRTGQNVAIQDFATVVNPLAVKTVTQKDTKTFEVEFNKVVANATTSDFRVGNSIPSSVSIDGTKVTLKTTTEFSTGTSVTVLANRAQSYSENVLATEFSTNTTNAVAPKVAVSNSAPLPQVDQSVKIPFTVKLATDYKDAPIVADIASDLIVTRIGENAASPLVAKVDYTTAIDATDTTGKTVIVKFLNTNYNDEYSIKIKKDPNYIRAFSDAEKVAAESDTYTTSTNNWENEAPVAINTATYAVTTAGEVAKDTVGGLTISAKTVGTAANDTEFKIVLRPTQTNPVVVSGSNIFVKDNTVTNQQVIDALEDVEFEYDVELAGTAVAADLVDTGDFKLAGGVDSAGNVVVVFAKDIAKVENVTINGKAYAADVAKLGTDKKTLTINVNKDVVVGKQVSVKATDTKGQFDTVTKTVTN</sequence>
<keyword evidence="1" id="KW-0732">Signal</keyword>
<dbReference type="PROSITE" id="PS51272">
    <property type="entry name" value="SLH"/>
    <property type="match status" value="2"/>
</dbReference>
<reference evidence="3 4" key="1">
    <citation type="submission" date="2024-02" db="EMBL/GenBank/DDBJ databases">
        <title>Complete sequences of two Paenibacillus sp. strains and one Lysinibacillus strain isolated from the environment on STAA medium highlight biotechnological potential.</title>
        <authorList>
            <person name="Attere S.A."/>
            <person name="Piche L.C."/>
            <person name="Intertaglia L."/>
            <person name="Lami R."/>
            <person name="Charette S.J."/>
            <person name="Vincent A.T."/>
        </authorList>
    </citation>
    <scope>NUCLEOTIDE SEQUENCE [LARGE SCALE GENOMIC DNA]</scope>
    <source>
        <strain evidence="3 4">Y5S-7</strain>
    </source>
</reference>
<dbReference type="EMBL" id="CP145892">
    <property type="protein sequence ID" value="WWP20116.1"/>
    <property type="molecule type" value="Genomic_DNA"/>
</dbReference>
<dbReference type="InterPro" id="IPR014755">
    <property type="entry name" value="Cu-Rt/internalin_Ig-like"/>
</dbReference>
<feature type="domain" description="SLH" evidence="2">
    <location>
        <begin position="38"/>
        <end position="101"/>
    </location>
</feature>
<evidence type="ECO:0000256" key="1">
    <source>
        <dbReference type="ARBA" id="ARBA00022729"/>
    </source>
</evidence>